<dbReference type="EMBL" id="JBHRSK010000011">
    <property type="protein sequence ID" value="MFC2969325.1"/>
    <property type="molecule type" value="Genomic_DNA"/>
</dbReference>
<accession>A0ABV7AKF6</accession>
<feature type="chain" id="PRO_5045887687" evidence="1">
    <location>
        <begin position="24"/>
        <end position="237"/>
    </location>
</feature>
<evidence type="ECO:0000313" key="3">
    <source>
        <dbReference type="EMBL" id="MFC2969325.1"/>
    </source>
</evidence>
<name>A0ABV7AKF6_9RHOB</name>
<dbReference type="GO" id="GO:0016787">
    <property type="term" value="F:hydrolase activity"/>
    <property type="evidence" value="ECO:0007669"/>
    <property type="project" value="UniProtKB-KW"/>
</dbReference>
<feature type="signal peptide" evidence="1">
    <location>
        <begin position="1"/>
        <end position="23"/>
    </location>
</feature>
<dbReference type="InterPro" id="IPR042047">
    <property type="entry name" value="SleB_dom1"/>
</dbReference>
<organism evidence="3 4">
    <name type="scientific">Acidimangrovimonas pyrenivorans</name>
    <dbReference type="NCBI Taxonomy" id="2030798"/>
    <lineage>
        <taxon>Bacteria</taxon>
        <taxon>Pseudomonadati</taxon>
        <taxon>Pseudomonadota</taxon>
        <taxon>Alphaproteobacteria</taxon>
        <taxon>Rhodobacterales</taxon>
        <taxon>Paracoccaceae</taxon>
        <taxon>Acidimangrovimonas</taxon>
    </lineage>
</organism>
<keyword evidence="3" id="KW-0378">Hydrolase</keyword>
<evidence type="ECO:0000256" key="1">
    <source>
        <dbReference type="SAM" id="SignalP"/>
    </source>
</evidence>
<keyword evidence="1" id="KW-0732">Signal</keyword>
<dbReference type="RefSeq" id="WP_377834033.1">
    <property type="nucleotide sequence ID" value="NZ_JBHRSK010000011.1"/>
</dbReference>
<reference evidence="4" key="1">
    <citation type="journal article" date="2019" name="Int. J. Syst. Evol. Microbiol.">
        <title>The Global Catalogue of Microorganisms (GCM) 10K type strain sequencing project: providing services to taxonomists for standard genome sequencing and annotation.</title>
        <authorList>
            <consortium name="The Broad Institute Genomics Platform"/>
            <consortium name="The Broad Institute Genome Sequencing Center for Infectious Disease"/>
            <person name="Wu L."/>
            <person name="Ma J."/>
        </authorList>
    </citation>
    <scope>NUCLEOTIDE SEQUENCE [LARGE SCALE GENOMIC DNA]</scope>
    <source>
        <strain evidence="4">KCTC 62192</strain>
    </source>
</reference>
<dbReference type="InterPro" id="IPR011105">
    <property type="entry name" value="Cell_wall_hydrolase_SleB"/>
</dbReference>
<comment type="caution">
    <text evidence="3">The sequence shown here is derived from an EMBL/GenBank/DDBJ whole genome shotgun (WGS) entry which is preliminary data.</text>
</comment>
<keyword evidence="4" id="KW-1185">Reference proteome</keyword>
<proteinExistence type="predicted"/>
<sequence>MRMVMAWARSAVLLVALSTAAVADVSVSQSNDPTASVDTRLSLLLGQERTAFTAISPDRLEQLLAPPPRQTRKAGEIADPDHIKYSESWLASLPKAKGGEQWSCLAEALYFEARGESVKGEFAVGEVILNRVDSARFPDNVCAVVNQGTGRRNACQFSFTCDGRPEVVHEPAAYEQAGKIARLLLDGAPRKVTDGATYFHTRSVHPRWSRRFTRTAIIGAHVFYRRPEPKPTQVAAN</sequence>
<dbReference type="Pfam" id="PF07486">
    <property type="entry name" value="Hydrolase_2"/>
    <property type="match status" value="1"/>
</dbReference>
<feature type="domain" description="Cell wall hydrolase SleB" evidence="2">
    <location>
        <begin position="115"/>
        <end position="224"/>
    </location>
</feature>
<protein>
    <submittedName>
        <fullName evidence="3">Cell wall hydrolase</fullName>
    </submittedName>
</protein>
<gene>
    <name evidence="3" type="ORF">ACFOES_14560</name>
</gene>
<dbReference type="Proteomes" id="UP001595443">
    <property type="component" value="Unassembled WGS sequence"/>
</dbReference>
<evidence type="ECO:0000259" key="2">
    <source>
        <dbReference type="Pfam" id="PF07486"/>
    </source>
</evidence>
<dbReference type="Gene3D" id="1.10.10.2520">
    <property type="entry name" value="Cell wall hydrolase SleB, domain 1"/>
    <property type="match status" value="1"/>
</dbReference>
<evidence type="ECO:0000313" key="4">
    <source>
        <dbReference type="Proteomes" id="UP001595443"/>
    </source>
</evidence>